<dbReference type="NCBIfam" id="TIGR00786">
    <property type="entry name" value="dctM"/>
    <property type="match status" value="1"/>
</dbReference>
<organism evidence="9 10">
    <name type="scientific">Billgrantia aerodenitrificans</name>
    <dbReference type="NCBI Taxonomy" id="2733483"/>
    <lineage>
        <taxon>Bacteria</taxon>
        <taxon>Pseudomonadati</taxon>
        <taxon>Pseudomonadota</taxon>
        <taxon>Gammaproteobacteria</taxon>
        <taxon>Oceanospirillales</taxon>
        <taxon>Halomonadaceae</taxon>
        <taxon>Billgrantia</taxon>
    </lineage>
</organism>
<comment type="function">
    <text evidence="7">Part of the tripartite ATP-independent periplasmic (TRAP) transport system.</text>
</comment>
<keyword evidence="6 7" id="KW-0472">Membrane</keyword>
<feature type="transmembrane region" description="Helical" evidence="7">
    <location>
        <begin position="54"/>
        <end position="74"/>
    </location>
</feature>
<comment type="caution">
    <text evidence="9">The sequence shown here is derived from an EMBL/GenBank/DDBJ whole genome shotgun (WGS) entry which is preliminary data.</text>
</comment>
<feature type="transmembrane region" description="Helical" evidence="7">
    <location>
        <begin position="240"/>
        <end position="259"/>
    </location>
</feature>
<proteinExistence type="inferred from homology"/>
<keyword evidence="4 7" id="KW-0812">Transmembrane</keyword>
<keyword evidence="10" id="KW-1185">Reference proteome</keyword>
<evidence type="ECO:0000259" key="8">
    <source>
        <dbReference type="Pfam" id="PF06808"/>
    </source>
</evidence>
<feature type="domain" description="TRAP C4-dicarboxylate transport system permease DctM subunit" evidence="8">
    <location>
        <begin position="9"/>
        <end position="415"/>
    </location>
</feature>
<evidence type="ECO:0000256" key="5">
    <source>
        <dbReference type="ARBA" id="ARBA00022989"/>
    </source>
</evidence>
<sequence length="430" mass="45390">MVGLVLAGAMVLLIAIGLPVAFAIILASFTVIFLQGHINPVIAAQRIYSGMDSFSLMAIPFFLLAGSIMVAGGLSRRLIDFANALVGRFTGGLAISNVMSSLMFGGVSGSAVADTSAMGRTYIPAMVQAGYDKKFSIGLTAASSPISPLIPPSIAWIVYAFITDQSVMRMFVAGIVPGLFWASALMITAYYIAKKRGYPTSNPASISEIALTFWKALPAIMMPVIILFGIRMGVFTVTEASVLAVIYALIVSVFIYRDLSVKALIDAVRSSVRMTASVMIILAAAALFAWILSSHHIPNTLAGWMQDTIRSPLLFLLLLNILLLFVGTFMEVNAAKVMLLPVLFPIAVGLGIDPIHFGVIITVNLCLGLITPPIGIVLALASKIGGVSIEEGTRGVTVFFVVGLLVLAVLTLVPVLSTGLPDLVLGVQGR</sequence>
<evidence type="ECO:0000313" key="10">
    <source>
        <dbReference type="Proteomes" id="UP001320272"/>
    </source>
</evidence>
<gene>
    <name evidence="9" type="ORF">HOP59_03570</name>
</gene>
<evidence type="ECO:0000256" key="4">
    <source>
        <dbReference type="ARBA" id="ARBA00022692"/>
    </source>
</evidence>
<evidence type="ECO:0000256" key="1">
    <source>
        <dbReference type="ARBA" id="ARBA00004429"/>
    </source>
</evidence>
<feature type="transmembrane region" description="Helical" evidence="7">
    <location>
        <begin position="213"/>
        <end position="234"/>
    </location>
</feature>
<evidence type="ECO:0000256" key="7">
    <source>
        <dbReference type="RuleBase" id="RU369079"/>
    </source>
</evidence>
<protein>
    <recommendedName>
        <fullName evidence="7">TRAP transporter large permease protein</fullName>
    </recommendedName>
</protein>
<feature type="transmembrane region" description="Helical" evidence="7">
    <location>
        <begin position="94"/>
        <end position="114"/>
    </location>
</feature>
<evidence type="ECO:0000256" key="3">
    <source>
        <dbReference type="ARBA" id="ARBA00022519"/>
    </source>
</evidence>
<evidence type="ECO:0000256" key="2">
    <source>
        <dbReference type="ARBA" id="ARBA00022475"/>
    </source>
</evidence>
<feature type="transmembrane region" description="Helical" evidence="7">
    <location>
        <begin position="396"/>
        <end position="416"/>
    </location>
</feature>
<feature type="transmembrane region" description="Helical" evidence="7">
    <location>
        <begin position="6"/>
        <end position="34"/>
    </location>
</feature>
<dbReference type="PIRSF" id="PIRSF006066">
    <property type="entry name" value="HI0050"/>
    <property type="match status" value="1"/>
</dbReference>
<dbReference type="Pfam" id="PF06808">
    <property type="entry name" value="DctM"/>
    <property type="match status" value="1"/>
</dbReference>
<dbReference type="EMBL" id="JABFTV010000002">
    <property type="protein sequence ID" value="MCE8023203.1"/>
    <property type="molecule type" value="Genomic_DNA"/>
</dbReference>
<dbReference type="PANTHER" id="PTHR33362">
    <property type="entry name" value="SIALIC ACID TRAP TRANSPORTER PERMEASE PROTEIN SIAT-RELATED"/>
    <property type="match status" value="1"/>
</dbReference>
<feature type="transmembrane region" description="Helical" evidence="7">
    <location>
        <begin position="361"/>
        <end position="384"/>
    </location>
</feature>
<evidence type="ECO:0000256" key="6">
    <source>
        <dbReference type="ARBA" id="ARBA00023136"/>
    </source>
</evidence>
<accession>A0ABS9AN04</accession>
<dbReference type="InterPro" id="IPR004681">
    <property type="entry name" value="TRAP_DctM"/>
</dbReference>
<feature type="transmembrane region" description="Helical" evidence="7">
    <location>
        <begin position="135"/>
        <end position="162"/>
    </location>
</feature>
<keyword evidence="3 7" id="KW-0997">Cell inner membrane</keyword>
<evidence type="ECO:0000313" key="9">
    <source>
        <dbReference type="EMBL" id="MCE8023203.1"/>
    </source>
</evidence>
<feature type="transmembrane region" description="Helical" evidence="7">
    <location>
        <begin position="168"/>
        <end position="192"/>
    </location>
</feature>
<keyword evidence="2" id="KW-1003">Cell membrane</keyword>
<reference evidence="9 10" key="1">
    <citation type="journal article" date="2021" name="Front. Microbiol.">
        <title>Aerobic Denitrification and Heterotrophic Sulfur Oxidation in the Genus Halomonas Revealed by Six Novel Species Characterizations and Genome-Based Analysis.</title>
        <authorList>
            <person name="Wang L."/>
            <person name="Shao Z."/>
        </authorList>
    </citation>
    <scope>NUCLEOTIDE SEQUENCE [LARGE SCALE GENOMIC DNA]</scope>
    <source>
        <strain evidence="9 10">MCCC 1A11058</strain>
    </source>
</reference>
<keyword evidence="5 7" id="KW-1133">Transmembrane helix</keyword>
<dbReference type="Proteomes" id="UP001320272">
    <property type="component" value="Unassembled WGS sequence"/>
</dbReference>
<keyword evidence="7" id="KW-0813">Transport</keyword>
<comment type="similarity">
    <text evidence="7">Belongs to the TRAP transporter large permease family.</text>
</comment>
<comment type="subcellular location">
    <subcellularLocation>
        <location evidence="1 7">Cell inner membrane</location>
        <topology evidence="1 7">Multi-pass membrane protein</topology>
    </subcellularLocation>
</comment>
<name>A0ABS9AN04_9GAMM</name>
<dbReference type="InterPro" id="IPR010656">
    <property type="entry name" value="DctM"/>
</dbReference>
<feature type="transmembrane region" description="Helical" evidence="7">
    <location>
        <begin position="271"/>
        <end position="292"/>
    </location>
</feature>
<comment type="subunit">
    <text evidence="7">The complex comprises the extracytoplasmic solute receptor protein and the two transmembrane proteins.</text>
</comment>
<feature type="transmembrane region" description="Helical" evidence="7">
    <location>
        <begin position="312"/>
        <end position="330"/>
    </location>
</feature>